<dbReference type="Proteomes" id="UP000315010">
    <property type="component" value="Unassembled WGS sequence"/>
</dbReference>
<feature type="compositionally biased region" description="Low complexity" evidence="1">
    <location>
        <begin position="146"/>
        <end position="157"/>
    </location>
</feature>
<protein>
    <submittedName>
        <fullName evidence="2">Uncharacterized protein</fullName>
    </submittedName>
</protein>
<gene>
    <name evidence="2" type="ORF">CA13_73960</name>
</gene>
<sequence>MSLAAIRFGNRLTPDRAGLVSSFQQLLPEHRPEFSEVVWKFVNHDPVGPGGSAVRFDSCPGTFEGVGVDNLLHEVQWNIVQGWLLDGRRVRVTGQGRRRAQVSLSDRAFRVFRSLLVAGSRFCMFRSVRVHRWFFLVKKRSVLPDSGGMRSSGTTTSADFCSHEPDHSGRPAFQASLTHGYADRSPRIRDVNFRCTSASTTTSPVGNGFVVLGPLASESSPPS</sequence>
<evidence type="ECO:0000256" key="1">
    <source>
        <dbReference type="SAM" id="MobiDB-lite"/>
    </source>
</evidence>
<keyword evidence="3" id="KW-1185">Reference proteome</keyword>
<feature type="region of interest" description="Disordered" evidence="1">
    <location>
        <begin position="146"/>
        <end position="166"/>
    </location>
</feature>
<reference evidence="2 3" key="1">
    <citation type="submission" date="2019-02" db="EMBL/GenBank/DDBJ databases">
        <title>Deep-cultivation of Planctomycetes and their phenomic and genomic characterization uncovers novel biology.</title>
        <authorList>
            <person name="Wiegand S."/>
            <person name="Jogler M."/>
            <person name="Boedeker C."/>
            <person name="Pinto D."/>
            <person name="Vollmers J."/>
            <person name="Rivas-Marin E."/>
            <person name="Kohn T."/>
            <person name="Peeters S.H."/>
            <person name="Heuer A."/>
            <person name="Rast P."/>
            <person name="Oberbeckmann S."/>
            <person name="Bunk B."/>
            <person name="Jeske O."/>
            <person name="Meyerdierks A."/>
            <person name="Storesund J.E."/>
            <person name="Kallscheuer N."/>
            <person name="Luecker S."/>
            <person name="Lage O.M."/>
            <person name="Pohl T."/>
            <person name="Merkel B.J."/>
            <person name="Hornburger P."/>
            <person name="Mueller R.-W."/>
            <person name="Bruemmer F."/>
            <person name="Labrenz M."/>
            <person name="Spormann A.M."/>
            <person name="Op Den Camp H."/>
            <person name="Overmann J."/>
            <person name="Amann R."/>
            <person name="Jetten M.S.M."/>
            <person name="Mascher T."/>
            <person name="Medema M.H."/>
            <person name="Devos D.P."/>
            <person name="Kaster A.-K."/>
            <person name="Ovreas L."/>
            <person name="Rohde M."/>
            <person name="Galperin M.Y."/>
            <person name="Jogler C."/>
        </authorList>
    </citation>
    <scope>NUCLEOTIDE SEQUENCE [LARGE SCALE GENOMIC DNA]</scope>
    <source>
        <strain evidence="2 3">CA13</strain>
    </source>
</reference>
<comment type="caution">
    <text evidence="2">The sequence shown here is derived from an EMBL/GenBank/DDBJ whole genome shotgun (WGS) entry which is preliminary data.</text>
</comment>
<accession>A0A5C5YIL7</accession>
<dbReference type="AlphaFoldDB" id="A0A5C5YIL7"/>
<name>A0A5C5YIL7_9BACT</name>
<dbReference type="EMBL" id="SJPJ01000012">
    <property type="protein sequence ID" value="TWT74712.1"/>
    <property type="molecule type" value="Genomic_DNA"/>
</dbReference>
<proteinExistence type="predicted"/>
<evidence type="ECO:0000313" key="3">
    <source>
        <dbReference type="Proteomes" id="UP000315010"/>
    </source>
</evidence>
<evidence type="ECO:0000313" key="2">
    <source>
        <dbReference type="EMBL" id="TWT74712.1"/>
    </source>
</evidence>
<organism evidence="2 3">
    <name type="scientific">Novipirellula herctigrandis</name>
    <dbReference type="NCBI Taxonomy" id="2527986"/>
    <lineage>
        <taxon>Bacteria</taxon>
        <taxon>Pseudomonadati</taxon>
        <taxon>Planctomycetota</taxon>
        <taxon>Planctomycetia</taxon>
        <taxon>Pirellulales</taxon>
        <taxon>Pirellulaceae</taxon>
        <taxon>Novipirellula</taxon>
    </lineage>
</organism>